<dbReference type="GO" id="GO:0005507">
    <property type="term" value="F:copper ion binding"/>
    <property type="evidence" value="ECO:0007669"/>
    <property type="project" value="InterPro"/>
</dbReference>
<evidence type="ECO:0000313" key="7">
    <source>
        <dbReference type="Proteomes" id="UP000049855"/>
    </source>
</evidence>
<sequence>MYYSGDRDRNIRLQRYYPQIEPGESYTYRFLAWQSGTFLYHSADPFQATRGLTGAFIVLPERSKLTRDVIPDRDYVIFIQEWQIKQPELGEVFPGCYTPIKFNRQPNFFTLNGKSFPATTPLYTCLGERVRIRFINKSSNSHSMHVHGHDFRVVEVDGFTRNFMDDTINIASAQRWDIEFCANNPGCWPVNGTKAFHQSNNGKTPGGMTTALIYLRC</sequence>
<dbReference type="EMBL" id="CTRP01000014">
    <property type="protein sequence ID" value="CQR73779.1"/>
    <property type="molecule type" value="Genomic_DNA"/>
</dbReference>
<evidence type="ECO:0000259" key="5">
    <source>
        <dbReference type="Pfam" id="PF07732"/>
    </source>
</evidence>
<dbReference type="PANTHER" id="PTHR11709:SF394">
    <property type="entry name" value="FI03373P-RELATED"/>
    <property type="match status" value="1"/>
</dbReference>
<dbReference type="GO" id="GO:0016491">
    <property type="term" value="F:oxidoreductase activity"/>
    <property type="evidence" value="ECO:0007669"/>
    <property type="project" value="UniProtKB-KW"/>
</dbReference>
<feature type="domain" description="Plastocyanin-like" evidence="5">
    <location>
        <begin position="19"/>
        <end position="61"/>
    </location>
</feature>
<dbReference type="CDD" id="cd04202">
    <property type="entry name" value="CuRO_D2_2dMcoN_like"/>
    <property type="match status" value="1"/>
</dbReference>
<dbReference type="Pfam" id="PF07732">
    <property type="entry name" value="Cu-oxidase_3"/>
    <property type="match status" value="1"/>
</dbReference>
<dbReference type="Gene3D" id="2.60.40.420">
    <property type="entry name" value="Cupredoxins - blue copper proteins"/>
    <property type="match status" value="1"/>
</dbReference>
<reference evidence="7" key="1">
    <citation type="submission" date="2015-03" db="EMBL/GenBank/DDBJ databases">
        <authorList>
            <person name="Nijsse Bart"/>
        </authorList>
    </citation>
    <scope>NUCLEOTIDE SEQUENCE [LARGE SCALE GENOMIC DNA]</scope>
</reference>
<dbReference type="InterPro" id="IPR033138">
    <property type="entry name" value="Cu_oxidase_CS"/>
</dbReference>
<keyword evidence="3" id="KW-0186">Copper</keyword>
<dbReference type="Proteomes" id="UP000049855">
    <property type="component" value="Unassembled WGS sequence"/>
</dbReference>
<keyword evidence="1" id="KW-0479">Metal-binding</keyword>
<evidence type="ECO:0000256" key="3">
    <source>
        <dbReference type="ARBA" id="ARBA00023008"/>
    </source>
</evidence>
<evidence type="ECO:0000313" key="6">
    <source>
        <dbReference type="EMBL" id="CQR73779.1"/>
    </source>
</evidence>
<dbReference type="PROSITE" id="PS00079">
    <property type="entry name" value="MULTICOPPER_OXIDASE1"/>
    <property type="match status" value="1"/>
</dbReference>
<dbReference type="InterPro" id="IPR008972">
    <property type="entry name" value="Cupredoxin"/>
</dbReference>
<dbReference type="SUPFAM" id="SSF49503">
    <property type="entry name" value="Cupredoxins"/>
    <property type="match status" value="2"/>
</dbReference>
<keyword evidence="7" id="KW-1185">Reference proteome</keyword>
<evidence type="ECO:0000256" key="1">
    <source>
        <dbReference type="ARBA" id="ARBA00022723"/>
    </source>
</evidence>
<dbReference type="InterPro" id="IPR011706">
    <property type="entry name" value="Cu-oxidase_C"/>
</dbReference>
<dbReference type="Pfam" id="PF07731">
    <property type="entry name" value="Cu-oxidase_2"/>
    <property type="match status" value="1"/>
</dbReference>
<evidence type="ECO:0000259" key="4">
    <source>
        <dbReference type="Pfam" id="PF07731"/>
    </source>
</evidence>
<keyword evidence="2" id="KW-0560">Oxidoreductase</keyword>
<dbReference type="AlphaFoldDB" id="A0A0U1L369"/>
<dbReference type="InterPro" id="IPR045087">
    <property type="entry name" value="Cu-oxidase_fam"/>
</dbReference>
<evidence type="ECO:0000256" key="2">
    <source>
        <dbReference type="ARBA" id="ARBA00023002"/>
    </source>
</evidence>
<dbReference type="InterPro" id="IPR011707">
    <property type="entry name" value="Cu-oxidase-like_N"/>
</dbReference>
<dbReference type="PANTHER" id="PTHR11709">
    <property type="entry name" value="MULTI-COPPER OXIDASE"/>
    <property type="match status" value="1"/>
</dbReference>
<name>A0A0U1L369_9FIRM</name>
<proteinExistence type="predicted"/>
<protein>
    <submittedName>
        <fullName evidence="6">Multicopper oxidase</fullName>
    </submittedName>
</protein>
<organism evidence="6 7">
    <name type="scientific">Sporomusa ovata</name>
    <dbReference type="NCBI Taxonomy" id="2378"/>
    <lineage>
        <taxon>Bacteria</taxon>
        <taxon>Bacillati</taxon>
        <taxon>Bacillota</taxon>
        <taxon>Negativicutes</taxon>
        <taxon>Selenomonadales</taxon>
        <taxon>Sporomusaceae</taxon>
        <taxon>Sporomusa</taxon>
    </lineage>
</organism>
<accession>A0A0U1L369</accession>
<gene>
    <name evidence="6" type="ORF">SpAn4DRAFT_0241</name>
</gene>
<feature type="domain" description="Plastocyanin-like" evidence="4">
    <location>
        <begin position="99"/>
        <end position="199"/>
    </location>
</feature>